<dbReference type="Proteomes" id="UP000292686">
    <property type="component" value="Unassembled WGS sequence"/>
</dbReference>
<evidence type="ECO:0000313" key="10">
    <source>
        <dbReference type="EMBL" id="NYD66067.1"/>
    </source>
</evidence>
<dbReference type="InterPro" id="IPR003593">
    <property type="entry name" value="AAA+_ATPase"/>
</dbReference>
<dbReference type="Proteomes" id="UP000581087">
    <property type="component" value="Unassembled WGS sequence"/>
</dbReference>
<dbReference type="EMBL" id="JACCBI010000001">
    <property type="protein sequence ID" value="NYD66067.1"/>
    <property type="molecule type" value="Genomic_DNA"/>
</dbReference>
<evidence type="ECO:0000259" key="9">
    <source>
        <dbReference type="PROSITE" id="PS50893"/>
    </source>
</evidence>
<dbReference type="PROSITE" id="PS50893">
    <property type="entry name" value="ABC_TRANSPORTER_2"/>
    <property type="match status" value="1"/>
</dbReference>
<comment type="caution">
    <text evidence="11">The sequence shown here is derived from an EMBL/GenBank/DDBJ whole genome shotgun (WGS) entry which is preliminary data.</text>
</comment>
<evidence type="ECO:0000256" key="5">
    <source>
        <dbReference type="ARBA" id="ARBA00022741"/>
    </source>
</evidence>
<keyword evidence="12" id="KW-1185">Reference proteome</keyword>
<dbReference type="SUPFAM" id="SSF52540">
    <property type="entry name" value="P-loop containing nucleoside triphosphate hydrolases"/>
    <property type="match status" value="1"/>
</dbReference>
<dbReference type="EC" id="3.6.3.-" evidence="10"/>
<dbReference type="GO" id="GO:0016887">
    <property type="term" value="F:ATP hydrolysis activity"/>
    <property type="evidence" value="ECO:0007669"/>
    <property type="project" value="InterPro"/>
</dbReference>
<dbReference type="InterPro" id="IPR027417">
    <property type="entry name" value="P-loop_NTPase"/>
</dbReference>
<reference evidence="11 12" key="1">
    <citation type="submission" date="2019-01" db="EMBL/GenBank/DDBJ databases">
        <title>Agromyces.</title>
        <authorList>
            <person name="Li J."/>
        </authorList>
    </citation>
    <scope>NUCLEOTIDE SEQUENCE [LARGE SCALE GENOMIC DNA]</scope>
    <source>
        <strain evidence="11 12">DSM 23870</strain>
    </source>
</reference>
<feature type="domain" description="ABC transporter" evidence="9">
    <location>
        <begin position="4"/>
        <end position="245"/>
    </location>
</feature>
<keyword evidence="6 11" id="KW-0067">ATP-binding</keyword>
<dbReference type="GO" id="GO:0042626">
    <property type="term" value="F:ATPase-coupled transmembrane transporter activity"/>
    <property type="evidence" value="ECO:0007669"/>
    <property type="project" value="TreeGrafter"/>
</dbReference>
<name>A0A4Q2M7V0_9MICO</name>
<evidence type="ECO:0000313" key="12">
    <source>
        <dbReference type="Proteomes" id="UP000292686"/>
    </source>
</evidence>
<dbReference type="AlphaFoldDB" id="A0A4Q2M7V0"/>
<evidence type="ECO:0000256" key="1">
    <source>
        <dbReference type="ARBA" id="ARBA00004236"/>
    </source>
</evidence>
<comment type="similarity">
    <text evidence="2">Belongs to the ABC transporter superfamily.</text>
</comment>
<dbReference type="GO" id="GO:0043190">
    <property type="term" value="C:ATP-binding cassette (ABC) transporter complex"/>
    <property type="evidence" value="ECO:0007669"/>
    <property type="project" value="TreeGrafter"/>
</dbReference>
<dbReference type="RefSeq" id="WP_129175279.1">
    <property type="nucleotide sequence ID" value="NZ_JACCBI010000001.1"/>
</dbReference>
<keyword evidence="8" id="KW-0472">Membrane</keyword>
<comment type="subcellular location">
    <subcellularLocation>
        <location evidence="1">Cell membrane</location>
    </subcellularLocation>
</comment>
<dbReference type="PANTHER" id="PTHR43553:SF24">
    <property type="entry name" value="ENERGY-COUPLING FACTOR TRANSPORTER ATP-BINDING PROTEIN ECFA1"/>
    <property type="match status" value="1"/>
</dbReference>
<evidence type="ECO:0000313" key="13">
    <source>
        <dbReference type="Proteomes" id="UP000581087"/>
    </source>
</evidence>
<dbReference type="Pfam" id="PF00005">
    <property type="entry name" value="ABC_tran"/>
    <property type="match status" value="1"/>
</dbReference>
<dbReference type="CDD" id="cd03225">
    <property type="entry name" value="ABC_cobalt_CbiO_domain1"/>
    <property type="match status" value="1"/>
</dbReference>
<reference evidence="10 13" key="2">
    <citation type="submission" date="2020-07" db="EMBL/GenBank/DDBJ databases">
        <title>Sequencing the genomes of 1000 actinobacteria strains.</title>
        <authorList>
            <person name="Klenk H.-P."/>
        </authorList>
    </citation>
    <scope>NUCLEOTIDE SEQUENCE [LARGE SCALE GENOMIC DNA]</scope>
    <source>
        <strain evidence="10 13">DSM 23870</strain>
    </source>
</reference>
<keyword evidence="5" id="KW-0547">Nucleotide-binding</keyword>
<dbReference type="InterPro" id="IPR003439">
    <property type="entry name" value="ABC_transporter-like_ATP-bd"/>
</dbReference>
<keyword evidence="4" id="KW-1003">Cell membrane</keyword>
<dbReference type="FunFam" id="3.40.50.300:FF:000224">
    <property type="entry name" value="Energy-coupling factor transporter ATP-binding protein EcfA"/>
    <property type="match status" value="1"/>
</dbReference>
<organism evidence="11 12">
    <name type="scientific">Agromyces atrinae</name>
    <dbReference type="NCBI Taxonomy" id="592376"/>
    <lineage>
        <taxon>Bacteria</taxon>
        <taxon>Bacillati</taxon>
        <taxon>Actinomycetota</taxon>
        <taxon>Actinomycetes</taxon>
        <taxon>Micrococcales</taxon>
        <taxon>Microbacteriaceae</taxon>
        <taxon>Agromyces</taxon>
    </lineage>
</organism>
<dbReference type="Gene3D" id="3.40.50.300">
    <property type="entry name" value="P-loop containing nucleotide triphosphate hydrolases"/>
    <property type="match status" value="1"/>
</dbReference>
<dbReference type="InterPro" id="IPR015856">
    <property type="entry name" value="ABC_transpr_CbiO/EcfA_su"/>
</dbReference>
<evidence type="ECO:0000256" key="4">
    <source>
        <dbReference type="ARBA" id="ARBA00022475"/>
    </source>
</evidence>
<gene>
    <name evidence="10" type="ORF">BJ972_000586</name>
    <name evidence="11" type="ORF">ESP50_11610</name>
</gene>
<evidence type="ECO:0000256" key="7">
    <source>
        <dbReference type="ARBA" id="ARBA00022967"/>
    </source>
</evidence>
<keyword evidence="7" id="KW-1278">Translocase</keyword>
<evidence type="ECO:0000256" key="6">
    <source>
        <dbReference type="ARBA" id="ARBA00022840"/>
    </source>
</evidence>
<dbReference type="GO" id="GO:0005524">
    <property type="term" value="F:ATP binding"/>
    <property type="evidence" value="ECO:0007669"/>
    <property type="project" value="UniProtKB-KW"/>
</dbReference>
<dbReference type="OrthoDB" id="501320at2"/>
<keyword evidence="10" id="KW-0378">Hydrolase</keyword>
<dbReference type="InterPro" id="IPR050095">
    <property type="entry name" value="ECF_ABC_transporter_ATP-bd"/>
</dbReference>
<sequence length="290" mass="31408">MAAVELDHVSFTYSTADAPTIRDLSFSVEEGELCALVGANGSGKTTVCNIVRGFIPRFHTGELTGSVRIDGQDIAETNLGLLGLQIGFVFQNPFVQISGSKDTVYEEVAFGLENLGVDVATIRSRVEETLDLINIQHLRDKNPVDLSGGQKQRVAFASTLAMDPPIFVIDEPTSQLDPQGTNEIFEIISLLKERRKSIILVEHKMELIAEYADSVVVLHDGALAMHGASAEVFSSPELPQYGVAYPEFARAALALRDAGVPLDHIPVTKSDAVRTLEAARTLTRSMEAGR</sequence>
<evidence type="ECO:0000313" key="11">
    <source>
        <dbReference type="EMBL" id="RXZ86393.1"/>
    </source>
</evidence>
<evidence type="ECO:0000256" key="3">
    <source>
        <dbReference type="ARBA" id="ARBA00022448"/>
    </source>
</evidence>
<accession>A0A4Q2M7V0</accession>
<dbReference type="SMART" id="SM00382">
    <property type="entry name" value="AAA"/>
    <property type="match status" value="1"/>
</dbReference>
<protein>
    <submittedName>
        <fullName evidence="11">ABC transporter ATP-binding protein</fullName>
    </submittedName>
    <submittedName>
        <fullName evidence="10">Energy-coupling factor transport system ATP-binding protein</fullName>
        <ecNumber evidence="10">3.6.3.-</ecNumber>
    </submittedName>
</protein>
<proteinExistence type="inferred from homology"/>
<dbReference type="InterPro" id="IPR017871">
    <property type="entry name" value="ABC_transporter-like_CS"/>
</dbReference>
<evidence type="ECO:0000256" key="8">
    <source>
        <dbReference type="ARBA" id="ARBA00023136"/>
    </source>
</evidence>
<keyword evidence="3" id="KW-0813">Transport</keyword>
<dbReference type="PROSITE" id="PS00211">
    <property type="entry name" value="ABC_TRANSPORTER_1"/>
    <property type="match status" value="1"/>
</dbReference>
<dbReference type="PANTHER" id="PTHR43553">
    <property type="entry name" value="HEAVY METAL TRANSPORTER"/>
    <property type="match status" value="1"/>
</dbReference>
<evidence type="ECO:0000256" key="2">
    <source>
        <dbReference type="ARBA" id="ARBA00005417"/>
    </source>
</evidence>
<dbReference type="EMBL" id="SDPM01000005">
    <property type="protein sequence ID" value="RXZ86393.1"/>
    <property type="molecule type" value="Genomic_DNA"/>
</dbReference>